<keyword evidence="2" id="KW-0963">Cytoplasm</keyword>
<dbReference type="SMART" id="SM00342">
    <property type="entry name" value="HTH_ARAC"/>
    <property type="match status" value="1"/>
</dbReference>
<dbReference type="Proteomes" id="UP001597362">
    <property type="component" value="Unassembled WGS sequence"/>
</dbReference>
<evidence type="ECO:0000313" key="12">
    <source>
        <dbReference type="Proteomes" id="UP001597362"/>
    </source>
</evidence>
<feature type="modified residue" description="4-aspartylphosphate" evidence="8">
    <location>
        <position position="55"/>
    </location>
</feature>
<keyword evidence="5" id="KW-0805">Transcription regulation</keyword>
<keyword evidence="6" id="KW-0238">DNA-binding</keyword>
<keyword evidence="4" id="KW-0902">Two-component regulatory system</keyword>
<comment type="caution">
    <text evidence="11">The sequence shown here is derived from an EMBL/GenBank/DDBJ whole genome shotgun (WGS) entry which is preliminary data.</text>
</comment>
<reference evidence="12" key="1">
    <citation type="journal article" date="2019" name="Int. J. Syst. Evol. Microbiol.">
        <title>The Global Catalogue of Microorganisms (GCM) 10K type strain sequencing project: providing services to taxonomists for standard genome sequencing and annotation.</title>
        <authorList>
            <consortium name="The Broad Institute Genomics Platform"/>
            <consortium name="The Broad Institute Genome Sequencing Center for Infectious Disease"/>
            <person name="Wu L."/>
            <person name="Ma J."/>
        </authorList>
    </citation>
    <scope>NUCLEOTIDE SEQUENCE [LARGE SCALE GENOMIC DNA]</scope>
    <source>
        <strain evidence="12">GH52</strain>
    </source>
</reference>
<dbReference type="InterPro" id="IPR020449">
    <property type="entry name" value="Tscrpt_reg_AraC-type_HTH"/>
</dbReference>
<evidence type="ECO:0000313" key="11">
    <source>
        <dbReference type="EMBL" id="MFD2116103.1"/>
    </source>
</evidence>
<dbReference type="Gene3D" id="3.40.50.2300">
    <property type="match status" value="1"/>
</dbReference>
<keyword evidence="7" id="KW-0804">Transcription</keyword>
<dbReference type="InterPro" id="IPR018062">
    <property type="entry name" value="HTH_AraC-typ_CS"/>
</dbReference>
<dbReference type="InterPro" id="IPR011006">
    <property type="entry name" value="CheY-like_superfamily"/>
</dbReference>
<dbReference type="PROSITE" id="PS01124">
    <property type="entry name" value="HTH_ARAC_FAMILY_2"/>
    <property type="match status" value="1"/>
</dbReference>
<feature type="domain" description="Response regulatory" evidence="10">
    <location>
        <begin position="3"/>
        <end position="122"/>
    </location>
</feature>
<dbReference type="Pfam" id="PF00072">
    <property type="entry name" value="Response_reg"/>
    <property type="match status" value="1"/>
</dbReference>
<dbReference type="PROSITE" id="PS00041">
    <property type="entry name" value="HTH_ARAC_FAMILY_1"/>
    <property type="match status" value="1"/>
</dbReference>
<dbReference type="Gene3D" id="1.10.10.60">
    <property type="entry name" value="Homeodomain-like"/>
    <property type="match status" value="2"/>
</dbReference>
<evidence type="ECO:0000256" key="7">
    <source>
        <dbReference type="ARBA" id="ARBA00023163"/>
    </source>
</evidence>
<dbReference type="PANTHER" id="PTHR42713">
    <property type="entry name" value="HISTIDINE KINASE-RELATED"/>
    <property type="match status" value="1"/>
</dbReference>
<comment type="subcellular location">
    <subcellularLocation>
        <location evidence="1">Cytoplasm</location>
    </subcellularLocation>
</comment>
<dbReference type="Pfam" id="PF12833">
    <property type="entry name" value="HTH_18"/>
    <property type="match status" value="1"/>
</dbReference>
<sequence length="562" mass="65255">MHRVMLVDDEIIVRVGMRQLIPWSSYNAEIVAESSNGQQALKLLEQDTIDLILVDIKMPTMNGLEFMEAIQHVDLVKRPIIIVLSAYAEYEYVRKAFVLGAADYIVKEDIGKPASTQIIANSLAKLEQRDLSKDQNEAPPLYSFEREKIQWLRSYLIENESIVKMEHSKLVKDAWFAHSYTTQQVVMLFHVEQLQGSDEGEVDQHISSYIQATLKEIVRRFDTKNLVIDLNYSDYVIISHIGFQYSAMETRQLVVEMVNQIKGQLKNYMNLTVSGAVSDVSSGHKNWKRLLLEVGNLIKLRFYDGTGRVYFYEDLQRFTSTDPSIKFNWEIRGLLYKLEMGQSWVEEWRLSIKSLQQYGQINPDIVISKYRTLLWELESLLYLRGLNWSDVLGDRESPHEVLDQLYDNTAILLWLEQLISTVEKCIDAKHLMPSTHPGLVEMACKIMDRDYAQPISLAQISEQIGVNASYLSKIFSKETGENLIDYLTKKRIEKAKELLQSKLKIYEVGERAGYHNQTHFSRVFKKNTGLTPIQYRDQIYRDQPYEKDKGEYFYEETASVIN</sequence>
<dbReference type="SMART" id="SM00448">
    <property type="entry name" value="REC"/>
    <property type="match status" value="1"/>
</dbReference>
<evidence type="ECO:0000256" key="4">
    <source>
        <dbReference type="ARBA" id="ARBA00023012"/>
    </source>
</evidence>
<gene>
    <name evidence="11" type="ORF">ACFSJH_10240</name>
</gene>
<evidence type="ECO:0000256" key="8">
    <source>
        <dbReference type="PROSITE-ProRule" id="PRU00169"/>
    </source>
</evidence>
<keyword evidence="3 8" id="KW-0597">Phosphoprotein</keyword>
<organism evidence="11 12">
    <name type="scientific">Paenibacillus yanchengensis</name>
    <dbReference type="NCBI Taxonomy" id="2035833"/>
    <lineage>
        <taxon>Bacteria</taxon>
        <taxon>Bacillati</taxon>
        <taxon>Bacillota</taxon>
        <taxon>Bacilli</taxon>
        <taxon>Bacillales</taxon>
        <taxon>Paenibacillaceae</taxon>
        <taxon>Paenibacillus</taxon>
    </lineage>
</organism>
<evidence type="ECO:0000259" key="10">
    <source>
        <dbReference type="PROSITE" id="PS50110"/>
    </source>
</evidence>
<evidence type="ECO:0000259" key="9">
    <source>
        <dbReference type="PROSITE" id="PS01124"/>
    </source>
</evidence>
<evidence type="ECO:0000256" key="5">
    <source>
        <dbReference type="ARBA" id="ARBA00023015"/>
    </source>
</evidence>
<dbReference type="EMBL" id="JBHUHO010000029">
    <property type="protein sequence ID" value="MFD2116103.1"/>
    <property type="molecule type" value="Genomic_DNA"/>
</dbReference>
<dbReference type="SUPFAM" id="SSF52172">
    <property type="entry name" value="CheY-like"/>
    <property type="match status" value="1"/>
</dbReference>
<feature type="domain" description="HTH araC/xylS-type" evidence="9">
    <location>
        <begin position="441"/>
        <end position="538"/>
    </location>
</feature>
<name>A0ABW4YKA0_9BACL</name>
<dbReference type="RefSeq" id="WP_377771928.1">
    <property type="nucleotide sequence ID" value="NZ_JBHUHO010000029.1"/>
</dbReference>
<evidence type="ECO:0000256" key="2">
    <source>
        <dbReference type="ARBA" id="ARBA00022490"/>
    </source>
</evidence>
<dbReference type="PRINTS" id="PR00032">
    <property type="entry name" value="HTHARAC"/>
</dbReference>
<proteinExistence type="predicted"/>
<dbReference type="InterPro" id="IPR009057">
    <property type="entry name" value="Homeodomain-like_sf"/>
</dbReference>
<dbReference type="PANTHER" id="PTHR42713:SF3">
    <property type="entry name" value="TRANSCRIPTIONAL REGULATORY PROTEIN HPTR"/>
    <property type="match status" value="1"/>
</dbReference>
<accession>A0ABW4YKA0</accession>
<dbReference type="InterPro" id="IPR018060">
    <property type="entry name" value="HTH_AraC"/>
</dbReference>
<evidence type="ECO:0000256" key="1">
    <source>
        <dbReference type="ARBA" id="ARBA00004496"/>
    </source>
</evidence>
<dbReference type="InterPro" id="IPR001789">
    <property type="entry name" value="Sig_transdc_resp-reg_receiver"/>
</dbReference>
<evidence type="ECO:0000256" key="3">
    <source>
        <dbReference type="ARBA" id="ARBA00022553"/>
    </source>
</evidence>
<evidence type="ECO:0000256" key="6">
    <source>
        <dbReference type="ARBA" id="ARBA00023125"/>
    </source>
</evidence>
<dbReference type="CDD" id="cd17536">
    <property type="entry name" value="REC_YesN-like"/>
    <property type="match status" value="1"/>
</dbReference>
<dbReference type="InterPro" id="IPR051552">
    <property type="entry name" value="HptR"/>
</dbReference>
<keyword evidence="12" id="KW-1185">Reference proteome</keyword>
<protein>
    <submittedName>
        <fullName evidence="11">Response regulator</fullName>
    </submittedName>
</protein>
<dbReference type="PROSITE" id="PS50110">
    <property type="entry name" value="RESPONSE_REGULATORY"/>
    <property type="match status" value="1"/>
</dbReference>
<dbReference type="SUPFAM" id="SSF46689">
    <property type="entry name" value="Homeodomain-like"/>
    <property type="match status" value="2"/>
</dbReference>